<dbReference type="SMART" id="SM00028">
    <property type="entry name" value="TPR"/>
    <property type="match status" value="15"/>
</dbReference>
<feature type="repeat" description="TPR" evidence="3">
    <location>
        <begin position="709"/>
        <end position="742"/>
    </location>
</feature>
<name>A0ABN6RUC2_9BACT</name>
<feature type="repeat" description="TPR" evidence="3">
    <location>
        <begin position="93"/>
        <end position="126"/>
    </location>
</feature>
<keyword evidence="1" id="KW-0677">Repeat</keyword>
<evidence type="ECO:0000256" key="3">
    <source>
        <dbReference type="PROSITE-ProRule" id="PRU00339"/>
    </source>
</evidence>
<dbReference type="InterPro" id="IPR006597">
    <property type="entry name" value="Sel1-like"/>
</dbReference>
<dbReference type="InterPro" id="IPR051012">
    <property type="entry name" value="CellSynth/LPSAsmb/PSIAsmb"/>
</dbReference>
<reference evidence="5" key="1">
    <citation type="submission" date="2022-08" db="EMBL/GenBank/DDBJ databases">
        <title>Genome Sequence of the sulphate-reducing bacterium, Pseudodesulfovibrio portus JCM14722.</title>
        <authorList>
            <person name="Kondo R."/>
            <person name="Kataoka T."/>
        </authorList>
    </citation>
    <scope>NUCLEOTIDE SEQUENCE</scope>
    <source>
        <strain evidence="5">JCM 14722</strain>
    </source>
</reference>
<feature type="signal peptide" evidence="4">
    <location>
        <begin position="1"/>
        <end position="16"/>
    </location>
</feature>
<evidence type="ECO:0000313" key="5">
    <source>
        <dbReference type="EMBL" id="BDQ33458.1"/>
    </source>
</evidence>
<dbReference type="SMART" id="SM00671">
    <property type="entry name" value="SEL1"/>
    <property type="match status" value="5"/>
</dbReference>
<evidence type="ECO:0000313" key="6">
    <source>
        <dbReference type="Proteomes" id="UP001061361"/>
    </source>
</evidence>
<dbReference type="PANTHER" id="PTHR45586">
    <property type="entry name" value="TPR REPEAT-CONTAINING PROTEIN PA4667"/>
    <property type="match status" value="1"/>
</dbReference>
<evidence type="ECO:0000256" key="2">
    <source>
        <dbReference type="ARBA" id="ARBA00022803"/>
    </source>
</evidence>
<protein>
    <recommendedName>
        <fullName evidence="7">Tetratricopeptide repeat protein</fullName>
    </recommendedName>
</protein>
<evidence type="ECO:0000256" key="1">
    <source>
        <dbReference type="ARBA" id="ARBA00022737"/>
    </source>
</evidence>
<dbReference type="RefSeq" id="WP_264983512.1">
    <property type="nucleotide sequence ID" value="NZ_AP026708.1"/>
</dbReference>
<feature type="repeat" description="TPR" evidence="3">
    <location>
        <begin position="503"/>
        <end position="536"/>
    </location>
</feature>
<keyword evidence="4" id="KW-0732">Signal</keyword>
<evidence type="ECO:0000256" key="4">
    <source>
        <dbReference type="SAM" id="SignalP"/>
    </source>
</evidence>
<organism evidence="5 6">
    <name type="scientific">Pseudodesulfovibrio portus</name>
    <dbReference type="NCBI Taxonomy" id="231439"/>
    <lineage>
        <taxon>Bacteria</taxon>
        <taxon>Pseudomonadati</taxon>
        <taxon>Thermodesulfobacteriota</taxon>
        <taxon>Desulfovibrionia</taxon>
        <taxon>Desulfovibrionales</taxon>
        <taxon>Desulfovibrionaceae</taxon>
    </lineage>
</organism>
<sequence length="789" mass="87331">MTKKVCLLLCVLVLFAACSSSEEKSVEYTEKAIKYYEQGKFDEAMVEAKNAIKLDNKSAKAYLVLANCNIQSQNWRKAFGSYGRAVELDPSLVDAQLGLGRLYLLSRQYDKASEQARIVLELDPESTAGHMLKAGVLLQSGDLDGAQRILSAILTSHPGNADAVIGLVTTYERKGDKDNADKTLQEGLAANPGNRVLLFKAATMAEAVEDYAAAEKYYLALLDVSENKAPVQLMIARLYERSGQTAKAESMMLQQIEANPDSLEYRLALVGFHMRSNHFDQSLAVLDTAEKDGLKDIKLELARADILFAQKKVDEVVALLPAIAEKYPDHPLAASALSKLGTLYIAQKDFPAALEVLDDAASRSASPEILYLRAQARLGTGDVEGAIADLQIVRKEMPENYQARYLLARAYFAQDKGLMAVEELHDTLELNSDYAPSRNLLVQYYSRYGQWDAAEEELGVLLKQNPGEPSLLLALGDVKRMRGEEAAAREAYLSVLDLPEGHGPALLRLGLLAEAGKDYPAAIDYYEKVLQLHPKSAAAIERKLLALYASGDTATFEAYRNELLAEDANSPILHDMFGRLAMMQKDREAAEKEFRKASELAPEWSVPYQRLIGLYMANNETDKVVKECKAVLEKNPDAYVEEFMLGQIYQMKGDIDGAIKAYESVLKKQPKFLPAANNLAYVLAETSTDEATLKRALDLAQLAAEKGNPEALDTLGWLYHLLGNREQSIETLNKAYEKIPDNKTVAYHLAVVLAKWSHNVEARRVVDAALKDGQDFPERAQLEELMKSL</sequence>
<dbReference type="EMBL" id="AP026708">
    <property type="protein sequence ID" value="BDQ33458.1"/>
    <property type="molecule type" value="Genomic_DNA"/>
</dbReference>
<dbReference type="InterPro" id="IPR019734">
    <property type="entry name" value="TPR_rpt"/>
</dbReference>
<gene>
    <name evidence="5" type="ORF">JCM14722_10000</name>
</gene>
<feature type="chain" id="PRO_5045786403" description="Tetratricopeptide repeat protein" evidence="4">
    <location>
        <begin position="17"/>
        <end position="789"/>
    </location>
</feature>
<dbReference type="Proteomes" id="UP001061361">
    <property type="component" value="Chromosome"/>
</dbReference>
<dbReference type="Pfam" id="PF14559">
    <property type="entry name" value="TPR_19"/>
    <property type="match status" value="2"/>
</dbReference>
<dbReference type="PROSITE" id="PS51257">
    <property type="entry name" value="PROKAR_LIPOPROTEIN"/>
    <property type="match status" value="1"/>
</dbReference>
<dbReference type="InterPro" id="IPR011990">
    <property type="entry name" value="TPR-like_helical_dom_sf"/>
</dbReference>
<evidence type="ECO:0008006" key="7">
    <source>
        <dbReference type="Google" id="ProtNLM"/>
    </source>
</evidence>
<dbReference type="SUPFAM" id="SSF48452">
    <property type="entry name" value="TPR-like"/>
    <property type="match status" value="3"/>
</dbReference>
<keyword evidence="2 3" id="KW-0802">TPR repeat</keyword>
<dbReference type="Gene3D" id="1.25.40.10">
    <property type="entry name" value="Tetratricopeptide repeat domain"/>
    <property type="match status" value="5"/>
</dbReference>
<keyword evidence="6" id="KW-1185">Reference proteome</keyword>
<dbReference type="Pfam" id="PF13181">
    <property type="entry name" value="TPR_8"/>
    <property type="match status" value="2"/>
</dbReference>
<dbReference type="Pfam" id="PF13174">
    <property type="entry name" value="TPR_6"/>
    <property type="match status" value="2"/>
</dbReference>
<feature type="repeat" description="TPR" evidence="3">
    <location>
        <begin position="59"/>
        <end position="92"/>
    </location>
</feature>
<proteinExistence type="predicted"/>
<feature type="repeat" description="TPR" evidence="3">
    <location>
        <begin position="639"/>
        <end position="672"/>
    </location>
</feature>
<accession>A0ABN6RUC2</accession>
<dbReference type="Pfam" id="PF13432">
    <property type="entry name" value="TPR_16"/>
    <property type="match status" value="3"/>
</dbReference>
<dbReference type="PANTHER" id="PTHR45586:SF1">
    <property type="entry name" value="LIPOPOLYSACCHARIDE ASSEMBLY PROTEIN B"/>
    <property type="match status" value="1"/>
</dbReference>
<dbReference type="PROSITE" id="PS50005">
    <property type="entry name" value="TPR"/>
    <property type="match status" value="5"/>
</dbReference>